<name>A0ABU6D421_9BACL</name>
<proteinExistence type="predicted"/>
<evidence type="ECO:0000313" key="4">
    <source>
        <dbReference type="Proteomes" id="UP001355653"/>
    </source>
</evidence>
<evidence type="ECO:0000256" key="1">
    <source>
        <dbReference type="SAM" id="Coils"/>
    </source>
</evidence>
<reference evidence="3 4" key="1">
    <citation type="submission" date="2023-03" db="EMBL/GenBank/DDBJ databases">
        <title>Bacillus Genome Sequencing.</title>
        <authorList>
            <person name="Dunlap C."/>
        </authorList>
    </citation>
    <scope>NUCLEOTIDE SEQUENCE [LARGE SCALE GENOMIC DNA]</scope>
    <source>
        <strain evidence="3 4">NRS-1351</strain>
    </source>
</reference>
<dbReference type="RefSeq" id="WP_127453169.1">
    <property type="nucleotide sequence ID" value="NZ_JAROBY010000002.1"/>
</dbReference>
<evidence type="ECO:0008006" key="5">
    <source>
        <dbReference type="Google" id="ProtNLM"/>
    </source>
</evidence>
<feature type="compositionally biased region" description="Low complexity" evidence="2">
    <location>
        <begin position="32"/>
        <end position="47"/>
    </location>
</feature>
<evidence type="ECO:0000256" key="2">
    <source>
        <dbReference type="SAM" id="MobiDB-lite"/>
    </source>
</evidence>
<feature type="region of interest" description="Disordered" evidence="2">
    <location>
        <begin position="25"/>
        <end position="48"/>
    </location>
</feature>
<organism evidence="3 4">
    <name type="scientific">Paenibacillus chondroitinus</name>
    <dbReference type="NCBI Taxonomy" id="59842"/>
    <lineage>
        <taxon>Bacteria</taxon>
        <taxon>Bacillati</taxon>
        <taxon>Bacillota</taxon>
        <taxon>Bacilli</taxon>
        <taxon>Bacillales</taxon>
        <taxon>Paenibacillaceae</taxon>
        <taxon>Paenibacillus</taxon>
    </lineage>
</organism>
<sequence length="210" mass="23129">MSVFDRIGKMADMAWQEAASKLDLHERGGGHSSHSSHSSQAGHAGASRGIAELEERYEEALQRTIELRKQSVDAQEMAQLRAEQAELAMRAGDEELARMALQEKLRLEAACAQYRAQYASSQDVCLALADELAALRAGRTAGTGQPRSGLSKEEAREALRELEATGRELGREALQGLRVAGRVSKETLKEAGSSLQQELRKLQQDWRDKK</sequence>
<evidence type="ECO:0000313" key="3">
    <source>
        <dbReference type="EMBL" id="MEB4792473.1"/>
    </source>
</evidence>
<keyword evidence="1" id="KW-0175">Coiled coil</keyword>
<dbReference type="EMBL" id="JAROBY010000002">
    <property type="protein sequence ID" value="MEB4792473.1"/>
    <property type="molecule type" value="Genomic_DNA"/>
</dbReference>
<gene>
    <name evidence="3" type="ORF">P5G65_01060</name>
</gene>
<feature type="coiled-coil region" evidence="1">
    <location>
        <begin position="152"/>
        <end position="205"/>
    </location>
</feature>
<protein>
    <recommendedName>
        <fullName evidence="5">PspA/IM30 family protein</fullName>
    </recommendedName>
</protein>
<dbReference type="Proteomes" id="UP001355653">
    <property type="component" value="Unassembled WGS sequence"/>
</dbReference>
<accession>A0ABU6D421</accession>
<keyword evidence="4" id="KW-1185">Reference proteome</keyword>
<comment type="caution">
    <text evidence="3">The sequence shown here is derived from an EMBL/GenBank/DDBJ whole genome shotgun (WGS) entry which is preliminary data.</text>
</comment>